<protein>
    <submittedName>
        <fullName evidence="5">Transcriptional regulator</fullName>
    </submittedName>
</protein>
<dbReference type="RefSeq" id="WP_286344842.1">
    <property type="nucleotide sequence ID" value="NZ_AP027732.1"/>
</dbReference>
<keyword evidence="3" id="KW-0804">Transcription</keyword>
<dbReference type="CDD" id="cd06267">
    <property type="entry name" value="PBP1_LacI_sugar_binding-like"/>
    <property type="match status" value="1"/>
</dbReference>
<keyword evidence="2" id="KW-0238">DNA-binding</keyword>
<dbReference type="InterPro" id="IPR000843">
    <property type="entry name" value="HTH_LacI"/>
</dbReference>
<dbReference type="InterPro" id="IPR010982">
    <property type="entry name" value="Lambda_DNA-bd_dom_sf"/>
</dbReference>
<dbReference type="Pfam" id="PF00356">
    <property type="entry name" value="LacI"/>
    <property type="match status" value="1"/>
</dbReference>
<organism evidence="5 6">
    <name type="scientific">Frondihabitans sucicola</name>
    <dbReference type="NCBI Taxonomy" id="1268041"/>
    <lineage>
        <taxon>Bacteria</taxon>
        <taxon>Bacillati</taxon>
        <taxon>Actinomycetota</taxon>
        <taxon>Actinomycetes</taxon>
        <taxon>Micrococcales</taxon>
        <taxon>Microbacteriaceae</taxon>
        <taxon>Frondihabitans</taxon>
    </lineage>
</organism>
<dbReference type="SMART" id="SM00354">
    <property type="entry name" value="HTH_LACI"/>
    <property type="match status" value="1"/>
</dbReference>
<reference evidence="6" key="1">
    <citation type="journal article" date="2019" name="Int. J. Syst. Evol. Microbiol.">
        <title>The Global Catalogue of Microorganisms (GCM) 10K type strain sequencing project: providing services to taxonomists for standard genome sequencing and annotation.</title>
        <authorList>
            <consortium name="The Broad Institute Genomics Platform"/>
            <consortium name="The Broad Institute Genome Sequencing Center for Infectious Disease"/>
            <person name="Wu L."/>
            <person name="Ma J."/>
        </authorList>
    </citation>
    <scope>NUCLEOTIDE SEQUENCE [LARGE SCALE GENOMIC DNA]</scope>
    <source>
        <strain evidence="6">NBRC 108728</strain>
    </source>
</reference>
<evidence type="ECO:0000259" key="4">
    <source>
        <dbReference type="PROSITE" id="PS50932"/>
    </source>
</evidence>
<accession>A0ABN6Y4J5</accession>
<evidence type="ECO:0000313" key="5">
    <source>
        <dbReference type="EMBL" id="BDZ52229.1"/>
    </source>
</evidence>
<dbReference type="Gene3D" id="3.40.50.2300">
    <property type="match status" value="2"/>
</dbReference>
<sequence>MPRNTRTSSGRPSVTLKDVAERVGVTSSAASMALGGHGRISEKTRQAIREAAAELGYVPSSAGRALRNQRSGAVALIVPDTSQHVLGHSYFMHVLTGISAAANARDVQVILSTTTEEAGDVAAYQRVVRSRSADGAIVTSAAVTDPGLEALVASGLPVVLIGNFPYLPDAVSVGIDDVAASRRATEHLLDVHGRTELVHVTGPLDHQTGIDRRIGFLDAIEASGGRAHGRLLEGDFSEAAGRQAVESLLGRGTGVDGIVFANDDMAFGGLQALKAAGRSVPGDVSIVGFDDFGLSRVTTPGITTMRAPAEDMARRATERLFRVIDGSGGSPDRLTLPVDLVVRDSCGCPAA</sequence>
<name>A0ABN6Y4J5_9MICO</name>
<evidence type="ECO:0000256" key="3">
    <source>
        <dbReference type="ARBA" id="ARBA00023163"/>
    </source>
</evidence>
<keyword evidence="6" id="KW-1185">Reference proteome</keyword>
<dbReference type="InterPro" id="IPR028082">
    <property type="entry name" value="Peripla_BP_I"/>
</dbReference>
<proteinExistence type="predicted"/>
<dbReference type="Pfam" id="PF00532">
    <property type="entry name" value="Peripla_BP_1"/>
    <property type="match status" value="1"/>
</dbReference>
<dbReference type="InterPro" id="IPR001761">
    <property type="entry name" value="Peripla_BP/Lac1_sug-bd_dom"/>
</dbReference>
<dbReference type="PROSITE" id="PS00356">
    <property type="entry name" value="HTH_LACI_1"/>
    <property type="match status" value="1"/>
</dbReference>
<evidence type="ECO:0000256" key="2">
    <source>
        <dbReference type="ARBA" id="ARBA00023125"/>
    </source>
</evidence>
<dbReference type="PROSITE" id="PS50932">
    <property type="entry name" value="HTH_LACI_2"/>
    <property type="match status" value="1"/>
</dbReference>
<dbReference type="EMBL" id="AP027732">
    <property type="protein sequence ID" value="BDZ52229.1"/>
    <property type="molecule type" value="Genomic_DNA"/>
</dbReference>
<evidence type="ECO:0000313" key="6">
    <source>
        <dbReference type="Proteomes" id="UP001321486"/>
    </source>
</evidence>
<evidence type="ECO:0000256" key="1">
    <source>
        <dbReference type="ARBA" id="ARBA00023015"/>
    </source>
</evidence>
<feature type="domain" description="HTH lacI-type" evidence="4">
    <location>
        <begin position="14"/>
        <end position="68"/>
    </location>
</feature>
<dbReference type="Proteomes" id="UP001321486">
    <property type="component" value="Chromosome"/>
</dbReference>
<gene>
    <name evidence="5" type="ORF">GCM10025867_44700</name>
</gene>
<keyword evidence="1" id="KW-0805">Transcription regulation</keyword>
<dbReference type="CDD" id="cd01392">
    <property type="entry name" value="HTH_LacI"/>
    <property type="match status" value="1"/>
</dbReference>
<dbReference type="SUPFAM" id="SSF47413">
    <property type="entry name" value="lambda repressor-like DNA-binding domains"/>
    <property type="match status" value="1"/>
</dbReference>
<dbReference type="PANTHER" id="PTHR30146:SF109">
    <property type="entry name" value="HTH-TYPE TRANSCRIPTIONAL REGULATOR GALS"/>
    <property type="match status" value="1"/>
</dbReference>
<dbReference type="SUPFAM" id="SSF53822">
    <property type="entry name" value="Periplasmic binding protein-like I"/>
    <property type="match status" value="1"/>
</dbReference>
<dbReference type="Gene3D" id="1.10.260.40">
    <property type="entry name" value="lambda repressor-like DNA-binding domains"/>
    <property type="match status" value="1"/>
</dbReference>
<dbReference type="PANTHER" id="PTHR30146">
    <property type="entry name" value="LACI-RELATED TRANSCRIPTIONAL REPRESSOR"/>
    <property type="match status" value="1"/>
</dbReference>